<dbReference type="Pfam" id="PF03100">
    <property type="entry name" value="CcmE"/>
    <property type="match status" value="1"/>
</dbReference>
<evidence type="ECO:0000256" key="8">
    <source>
        <dbReference type="ARBA" id="ARBA00022968"/>
    </source>
</evidence>
<dbReference type="GO" id="GO:0020037">
    <property type="term" value="F:heme binding"/>
    <property type="evidence" value="ECO:0007669"/>
    <property type="project" value="InterPro"/>
</dbReference>
<dbReference type="InterPro" id="IPR004329">
    <property type="entry name" value="CcmE"/>
</dbReference>
<keyword evidence="10 13" id="KW-0408">Iron</keyword>
<evidence type="ECO:0000256" key="11">
    <source>
        <dbReference type="ARBA" id="ARBA00023136"/>
    </source>
</evidence>
<protein>
    <recommendedName>
        <fullName evidence="13">Cytochrome c-type biogenesis protein CcmE</fullName>
    </recommendedName>
    <alternativeName>
        <fullName evidence="13">Cytochrome c maturation protein E</fullName>
    </alternativeName>
    <alternativeName>
        <fullName evidence="13">Heme chaperone CcmE</fullName>
    </alternativeName>
</protein>
<dbReference type="Proteomes" id="UP000218767">
    <property type="component" value="Unassembled WGS sequence"/>
</dbReference>
<proteinExistence type="inferred from homology"/>
<comment type="caution">
    <text evidence="13">Lacks conserved residue(s) required for the propagation of feature annotation.</text>
</comment>
<comment type="caution">
    <text evidence="14">The sequence shown here is derived from an EMBL/GenBank/DDBJ whole genome shotgun (WGS) entry which is preliminary data.</text>
</comment>
<keyword evidence="2 13" id="KW-1003">Cell membrane</keyword>
<dbReference type="AlphaFoldDB" id="A0A2A4XCL7"/>
<dbReference type="HAMAP" id="MF_01959">
    <property type="entry name" value="CcmE"/>
    <property type="match status" value="1"/>
</dbReference>
<evidence type="ECO:0000256" key="12">
    <source>
        <dbReference type="ARBA" id="ARBA00056663"/>
    </source>
</evidence>
<dbReference type="SUPFAM" id="SSF82093">
    <property type="entry name" value="Heme chaperone CcmE"/>
    <property type="match status" value="1"/>
</dbReference>
<keyword evidence="3" id="KW-0997">Cell inner membrane</keyword>
<accession>A0A2A4XCL7</accession>
<dbReference type="NCBIfam" id="NF009727">
    <property type="entry name" value="PRK13254.1-1"/>
    <property type="match status" value="1"/>
</dbReference>
<feature type="topological domain" description="Cytoplasmic" evidence="13">
    <location>
        <begin position="1"/>
        <end position="8"/>
    </location>
</feature>
<comment type="similarity">
    <text evidence="13">Belongs to the CcmE/CycJ family.</text>
</comment>
<dbReference type="NCBIfam" id="NF009729">
    <property type="entry name" value="PRK13254.1-3"/>
    <property type="match status" value="1"/>
</dbReference>
<dbReference type="PANTHER" id="PTHR34128:SF2">
    <property type="entry name" value="CYTOCHROME C-TYPE BIOGENESIS PROTEIN CCME HOMOLOG, MITOCHONDRIAL"/>
    <property type="match status" value="1"/>
</dbReference>
<feature type="topological domain" description="Extracellular" evidence="13">
    <location>
        <begin position="30"/>
        <end position="153"/>
    </location>
</feature>
<feature type="binding site" description="covalent" evidence="13">
    <location>
        <position position="124"/>
    </location>
    <ligand>
        <name>heme</name>
        <dbReference type="ChEBI" id="CHEBI:30413"/>
    </ligand>
</feature>
<dbReference type="FunFam" id="2.40.50.140:FF:000104">
    <property type="entry name" value="Cytochrome c-type biogenesis protein CcmE"/>
    <property type="match status" value="1"/>
</dbReference>
<comment type="subcellular location">
    <subcellularLocation>
        <location evidence="1">Cell inner membrane</location>
    </subcellularLocation>
    <subcellularLocation>
        <location evidence="13">Cell membrane</location>
        <topology evidence="13">Single-pass type II membrane protein</topology>
    </subcellularLocation>
</comment>
<keyword evidence="9 13" id="KW-1133">Transmembrane helix</keyword>
<evidence type="ECO:0000313" key="15">
    <source>
        <dbReference type="Proteomes" id="UP000218767"/>
    </source>
</evidence>
<evidence type="ECO:0000256" key="5">
    <source>
        <dbReference type="ARBA" id="ARBA00022692"/>
    </source>
</evidence>
<evidence type="ECO:0000256" key="10">
    <source>
        <dbReference type="ARBA" id="ARBA00023004"/>
    </source>
</evidence>
<evidence type="ECO:0000256" key="9">
    <source>
        <dbReference type="ARBA" id="ARBA00022989"/>
    </source>
</evidence>
<organism evidence="14 15">
    <name type="scientific">SAR86 cluster bacterium</name>
    <dbReference type="NCBI Taxonomy" id="2030880"/>
    <lineage>
        <taxon>Bacteria</taxon>
        <taxon>Pseudomonadati</taxon>
        <taxon>Pseudomonadota</taxon>
        <taxon>Gammaproteobacteria</taxon>
        <taxon>SAR86 cluster</taxon>
    </lineage>
</organism>
<dbReference type="GO" id="GO:0046872">
    <property type="term" value="F:metal ion binding"/>
    <property type="evidence" value="ECO:0007669"/>
    <property type="project" value="UniProtKB-KW"/>
</dbReference>
<dbReference type="GO" id="GO:0017003">
    <property type="term" value="P:protein-heme linkage"/>
    <property type="evidence" value="ECO:0007669"/>
    <property type="project" value="UniProtKB-UniRule"/>
</dbReference>
<keyword evidence="5 13" id="KW-0812">Transmembrane</keyword>
<evidence type="ECO:0000256" key="6">
    <source>
        <dbReference type="ARBA" id="ARBA00022723"/>
    </source>
</evidence>
<keyword evidence="8 13" id="KW-0735">Signal-anchor</keyword>
<evidence type="ECO:0000256" key="7">
    <source>
        <dbReference type="ARBA" id="ARBA00022748"/>
    </source>
</evidence>
<sequence>MKPHRRKKLGIILFIAAGLSVAVGFTAFALKQNINMFYTPTQVAEGEVGPGQHFRIGGMVKTGTVLGATDSLKVNFVATDFVSDVPIQYEGILPDLFREGQGIVAEGEMDAAGVFQASRVLAKHDENFMSPEVKAALDAAGASTENHMPAGTN</sequence>
<dbReference type="PANTHER" id="PTHR34128">
    <property type="entry name" value="CYTOCHROME C-TYPE BIOGENESIS PROTEIN CCME HOMOLOG, MITOCHONDRIAL"/>
    <property type="match status" value="1"/>
</dbReference>
<evidence type="ECO:0000256" key="4">
    <source>
        <dbReference type="ARBA" id="ARBA00022617"/>
    </source>
</evidence>
<keyword evidence="4 13" id="KW-0349">Heme</keyword>
<comment type="function">
    <text evidence="12 13">Heme chaperone required for the biogenesis of c-type cytochromes. Transiently binds heme delivered by CcmC and transfers the heme to apo-cytochromes in a process facilitated by CcmF and CcmH.</text>
</comment>
<reference evidence="15" key="1">
    <citation type="submission" date="2017-08" db="EMBL/GenBank/DDBJ databases">
        <title>A dynamic microbial community with high functional redundancy inhabits the cold, oxic subseafloor aquifer.</title>
        <authorList>
            <person name="Tully B.J."/>
            <person name="Wheat C.G."/>
            <person name="Glazer B.T."/>
            <person name="Huber J.A."/>
        </authorList>
    </citation>
    <scope>NUCLEOTIDE SEQUENCE [LARGE SCALE GENOMIC DNA]</scope>
</reference>
<dbReference type="InterPro" id="IPR012340">
    <property type="entry name" value="NA-bd_OB-fold"/>
</dbReference>
<evidence type="ECO:0000256" key="1">
    <source>
        <dbReference type="ARBA" id="ARBA00004533"/>
    </source>
</evidence>
<keyword evidence="11 13" id="KW-0472">Membrane</keyword>
<evidence type="ECO:0000313" key="14">
    <source>
        <dbReference type="EMBL" id="PCI80412.1"/>
    </source>
</evidence>
<dbReference type="GO" id="GO:0017004">
    <property type="term" value="P:cytochrome complex assembly"/>
    <property type="evidence" value="ECO:0007669"/>
    <property type="project" value="UniProtKB-KW"/>
</dbReference>
<gene>
    <name evidence="13" type="primary">ccmE</name>
    <name evidence="13" type="synonym">cycJ</name>
    <name evidence="14" type="ORF">COB20_03205</name>
</gene>
<evidence type="ECO:0000256" key="2">
    <source>
        <dbReference type="ARBA" id="ARBA00022475"/>
    </source>
</evidence>
<dbReference type="Gene3D" id="2.40.50.140">
    <property type="entry name" value="Nucleic acid-binding proteins"/>
    <property type="match status" value="1"/>
</dbReference>
<dbReference type="InterPro" id="IPR036127">
    <property type="entry name" value="CcmE-like_sf"/>
</dbReference>
<dbReference type="GO" id="GO:0005886">
    <property type="term" value="C:plasma membrane"/>
    <property type="evidence" value="ECO:0007669"/>
    <property type="project" value="UniProtKB-SubCell"/>
</dbReference>
<name>A0A2A4XCL7_9GAMM</name>
<dbReference type="NCBIfam" id="NF009731">
    <property type="entry name" value="PRK13254.1-5"/>
    <property type="match status" value="1"/>
</dbReference>
<evidence type="ECO:0000256" key="13">
    <source>
        <dbReference type="HAMAP-Rule" id="MF_01959"/>
    </source>
</evidence>
<keyword evidence="7 13" id="KW-0201">Cytochrome c-type biogenesis</keyword>
<keyword evidence="6 13" id="KW-0479">Metal-binding</keyword>
<evidence type="ECO:0000256" key="3">
    <source>
        <dbReference type="ARBA" id="ARBA00022519"/>
    </source>
</evidence>
<dbReference type="EMBL" id="NVUL01000010">
    <property type="protein sequence ID" value="PCI80412.1"/>
    <property type="molecule type" value="Genomic_DNA"/>
</dbReference>